<evidence type="ECO:0000313" key="2">
    <source>
        <dbReference type="Proteomes" id="UP000499080"/>
    </source>
</evidence>
<proteinExistence type="predicted"/>
<comment type="caution">
    <text evidence="1">The sequence shown here is derived from an EMBL/GenBank/DDBJ whole genome shotgun (WGS) entry which is preliminary data.</text>
</comment>
<keyword evidence="2" id="KW-1185">Reference proteome</keyword>
<feature type="non-terminal residue" evidence="1">
    <location>
        <position position="1"/>
    </location>
</feature>
<name>A0A4Y2IAZ5_ARAVE</name>
<evidence type="ECO:0000313" key="1">
    <source>
        <dbReference type="EMBL" id="GBM74887.1"/>
    </source>
</evidence>
<accession>A0A4Y2IAZ5</accession>
<dbReference type="EMBL" id="BGPR01105992">
    <property type="protein sequence ID" value="GBM74887.1"/>
    <property type="molecule type" value="Genomic_DNA"/>
</dbReference>
<protein>
    <submittedName>
        <fullName evidence="1">Uncharacterized protein</fullName>
    </submittedName>
</protein>
<sequence>DEGNEVLNINDDKENGNNIAVSNEEDILKLYPCYTLPYKDWMDDHQNVLSNTVQSDQLSIQNVLLSANPPENFEREETNTPICNLTQNQPHDHTNVMQPLTNLPLSPVIDEGITPVIIKNPTVSKQVPITRTYGLRPRNALGFVKYN</sequence>
<gene>
    <name evidence="1" type="ORF">AVEN_240851_1</name>
</gene>
<dbReference type="Proteomes" id="UP000499080">
    <property type="component" value="Unassembled WGS sequence"/>
</dbReference>
<organism evidence="1 2">
    <name type="scientific">Araneus ventricosus</name>
    <name type="common">Orbweaver spider</name>
    <name type="synonym">Epeira ventricosa</name>
    <dbReference type="NCBI Taxonomy" id="182803"/>
    <lineage>
        <taxon>Eukaryota</taxon>
        <taxon>Metazoa</taxon>
        <taxon>Ecdysozoa</taxon>
        <taxon>Arthropoda</taxon>
        <taxon>Chelicerata</taxon>
        <taxon>Arachnida</taxon>
        <taxon>Araneae</taxon>
        <taxon>Araneomorphae</taxon>
        <taxon>Entelegynae</taxon>
        <taxon>Araneoidea</taxon>
        <taxon>Araneidae</taxon>
        <taxon>Araneus</taxon>
    </lineage>
</organism>
<dbReference type="AlphaFoldDB" id="A0A4Y2IAZ5"/>
<reference evidence="1 2" key="1">
    <citation type="journal article" date="2019" name="Sci. Rep.">
        <title>Orb-weaving spider Araneus ventricosus genome elucidates the spidroin gene catalogue.</title>
        <authorList>
            <person name="Kono N."/>
            <person name="Nakamura H."/>
            <person name="Ohtoshi R."/>
            <person name="Moran D.A.P."/>
            <person name="Shinohara A."/>
            <person name="Yoshida Y."/>
            <person name="Fujiwara M."/>
            <person name="Mori M."/>
            <person name="Tomita M."/>
            <person name="Arakawa K."/>
        </authorList>
    </citation>
    <scope>NUCLEOTIDE SEQUENCE [LARGE SCALE GENOMIC DNA]</scope>
</reference>